<evidence type="ECO:0000259" key="5">
    <source>
        <dbReference type="PROSITE" id="PS51467"/>
    </source>
</evidence>
<dbReference type="CDD" id="cd18010">
    <property type="entry name" value="DEXHc_HARP_SMARCAL1"/>
    <property type="match status" value="1"/>
</dbReference>
<dbReference type="GO" id="GO:0031297">
    <property type="term" value="P:replication fork processing"/>
    <property type="evidence" value="ECO:0007669"/>
    <property type="project" value="TreeGrafter"/>
</dbReference>
<name>A0AAV2H3E9_LYMST</name>
<keyword evidence="7" id="KW-1185">Reference proteome</keyword>
<dbReference type="InterPro" id="IPR027417">
    <property type="entry name" value="P-loop_NTPase"/>
</dbReference>
<proteinExistence type="predicted"/>
<dbReference type="PANTHER" id="PTHR45766:SF6">
    <property type="entry name" value="SWI_SNF-RELATED MATRIX-ASSOCIATED ACTIN-DEPENDENT REGULATOR OF CHROMATIN SUBFAMILY A-LIKE PROTEIN 1"/>
    <property type="match status" value="1"/>
</dbReference>
<dbReference type="PROSITE" id="PS51192">
    <property type="entry name" value="HELICASE_ATP_BIND_1"/>
    <property type="match status" value="1"/>
</dbReference>
<evidence type="ECO:0000256" key="3">
    <source>
        <dbReference type="ARBA" id="ARBA00023242"/>
    </source>
</evidence>
<gene>
    <name evidence="6" type="ORF">GSLYS_00000921001</name>
</gene>
<organism evidence="6 7">
    <name type="scientific">Lymnaea stagnalis</name>
    <name type="common">Great pond snail</name>
    <name type="synonym">Helix stagnalis</name>
    <dbReference type="NCBI Taxonomy" id="6523"/>
    <lineage>
        <taxon>Eukaryota</taxon>
        <taxon>Metazoa</taxon>
        <taxon>Spiralia</taxon>
        <taxon>Lophotrochozoa</taxon>
        <taxon>Mollusca</taxon>
        <taxon>Gastropoda</taxon>
        <taxon>Heterobranchia</taxon>
        <taxon>Euthyneura</taxon>
        <taxon>Panpulmonata</taxon>
        <taxon>Hygrophila</taxon>
        <taxon>Lymnaeoidea</taxon>
        <taxon>Lymnaeidae</taxon>
        <taxon>Lymnaea</taxon>
    </lineage>
</organism>
<sequence length="463" mass="52420">MSSQDLTKEQRQRIEENKLRALARRAEKVSPVKQIQNEAKPNGFSVVTSFPENNNIEMKLKIETNREKALKKNKMQISIGVKEQPKTAIQGGNFNSQSVVRNINMKVVNEQDTSVRISIKGKTNETKHPSQNYFSNKDSNFGAIDQLNISPNDRDDWATKEMSASMIPKDAFYNSTQKMKGTCILTDNRMFYVDVGYSAPLINFFKQMKTKIYDSTKKVWSFKLEEYNAFMKGVSQFKPEIDIEGLPPWILQTFGSSTSENSIVSEADLKCVDDVLVQTLLPFQKHGVNVAIHRQGRLLIADDMGLGKTLQAICIASYYRNEWPLLVVCPSSVRFDWSQQICKWLPSVPIGEINVVETGKRSAISGLVNIISYDLLSKKTVELNEKRFKVIIMDESHFLKNAKTVRTRAAMPLLKSAKRVLLLSGTPALSRPSELFCQIVGVCPDIVKFHNFGLRYCNAKQVN</sequence>
<feature type="domain" description="Helicase ATP-binding" evidence="4">
    <location>
        <begin position="289"/>
        <end position="445"/>
    </location>
</feature>
<dbReference type="GO" id="GO:0016787">
    <property type="term" value="F:hydrolase activity"/>
    <property type="evidence" value="ECO:0007669"/>
    <property type="project" value="UniProtKB-KW"/>
</dbReference>
<evidence type="ECO:0000256" key="1">
    <source>
        <dbReference type="ARBA" id="ARBA00004123"/>
    </source>
</evidence>
<comment type="subcellular location">
    <subcellularLocation>
        <location evidence="1">Nucleus</location>
    </subcellularLocation>
</comment>
<dbReference type="GO" id="GO:0006281">
    <property type="term" value="P:DNA repair"/>
    <property type="evidence" value="ECO:0007669"/>
    <property type="project" value="TreeGrafter"/>
</dbReference>
<dbReference type="InterPro" id="IPR038718">
    <property type="entry name" value="SNF2-like_sf"/>
</dbReference>
<evidence type="ECO:0008006" key="8">
    <source>
        <dbReference type="Google" id="ProtNLM"/>
    </source>
</evidence>
<dbReference type="Pfam" id="PF07443">
    <property type="entry name" value="HARP"/>
    <property type="match status" value="1"/>
</dbReference>
<dbReference type="Gene3D" id="3.40.50.10810">
    <property type="entry name" value="Tandem AAA-ATPase domain"/>
    <property type="match status" value="1"/>
</dbReference>
<dbReference type="Proteomes" id="UP001497497">
    <property type="component" value="Unassembled WGS sequence"/>
</dbReference>
<evidence type="ECO:0000259" key="4">
    <source>
        <dbReference type="PROSITE" id="PS51192"/>
    </source>
</evidence>
<dbReference type="InterPro" id="IPR014001">
    <property type="entry name" value="Helicase_ATP-bd"/>
</dbReference>
<dbReference type="InterPro" id="IPR010003">
    <property type="entry name" value="HARP_dom"/>
</dbReference>
<protein>
    <recommendedName>
        <fullName evidence="8">SWI/SNF-related matrix-associated actin-dependent regulator of chromatin subfamily A-like protein 1</fullName>
    </recommendedName>
</protein>
<comment type="caution">
    <text evidence="6">The sequence shown here is derived from an EMBL/GenBank/DDBJ whole genome shotgun (WGS) entry which is preliminary data.</text>
</comment>
<evidence type="ECO:0000313" key="6">
    <source>
        <dbReference type="EMBL" id="CAL1526744.1"/>
    </source>
</evidence>
<dbReference type="SUPFAM" id="SSF52540">
    <property type="entry name" value="P-loop containing nucleoside triphosphate hydrolases"/>
    <property type="match status" value="1"/>
</dbReference>
<dbReference type="EMBL" id="CAXITT010000008">
    <property type="protein sequence ID" value="CAL1526744.1"/>
    <property type="molecule type" value="Genomic_DNA"/>
</dbReference>
<reference evidence="6 7" key="1">
    <citation type="submission" date="2024-04" db="EMBL/GenBank/DDBJ databases">
        <authorList>
            <consortium name="Genoscope - CEA"/>
            <person name="William W."/>
        </authorList>
    </citation>
    <scope>NUCLEOTIDE SEQUENCE [LARGE SCALE GENOMIC DNA]</scope>
</reference>
<dbReference type="Pfam" id="PF00176">
    <property type="entry name" value="SNF2-rel_dom"/>
    <property type="match status" value="1"/>
</dbReference>
<keyword evidence="2" id="KW-0378">Hydrolase</keyword>
<feature type="domain" description="HARP" evidence="5">
    <location>
        <begin position="175"/>
        <end position="247"/>
    </location>
</feature>
<evidence type="ECO:0000313" key="7">
    <source>
        <dbReference type="Proteomes" id="UP001497497"/>
    </source>
</evidence>
<dbReference type="SMART" id="SM00487">
    <property type="entry name" value="DEXDc"/>
    <property type="match status" value="1"/>
</dbReference>
<evidence type="ECO:0000256" key="2">
    <source>
        <dbReference type="ARBA" id="ARBA00022801"/>
    </source>
</evidence>
<dbReference type="InterPro" id="IPR000330">
    <property type="entry name" value="SNF2_N"/>
</dbReference>
<dbReference type="GO" id="GO:0043596">
    <property type="term" value="C:nuclear replication fork"/>
    <property type="evidence" value="ECO:0007669"/>
    <property type="project" value="TreeGrafter"/>
</dbReference>
<dbReference type="PANTHER" id="PTHR45766">
    <property type="entry name" value="DNA ANNEALING HELICASE AND ENDONUCLEASE ZRANB3 FAMILY MEMBER"/>
    <property type="match status" value="1"/>
</dbReference>
<accession>A0AAV2H3E9</accession>
<dbReference type="GO" id="GO:0005524">
    <property type="term" value="F:ATP binding"/>
    <property type="evidence" value="ECO:0007669"/>
    <property type="project" value="InterPro"/>
</dbReference>
<keyword evidence="3" id="KW-0539">Nucleus</keyword>
<dbReference type="PROSITE" id="PS51467">
    <property type="entry name" value="HARP"/>
    <property type="match status" value="1"/>
</dbReference>
<dbReference type="AlphaFoldDB" id="A0AAV2H3E9"/>